<proteinExistence type="predicted"/>
<dbReference type="RefSeq" id="WP_148760121.1">
    <property type="nucleotide sequence ID" value="NZ_CP051206.1"/>
</dbReference>
<protein>
    <submittedName>
        <fullName evidence="1">Uncharacterized protein</fullName>
    </submittedName>
</protein>
<evidence type="ECO:0000313" key="2">
    <source>
        <dbReference type="Proteomes" id="UP000502433"/>
    </source>
</evidence>
<accession>A0A6H2C3G5</accession>
<dbReference type="KEGG" id="dfs:HGD76_16590"/>
<gene>
    <name evidence="1" type="ORF">HGD76_16590</name>
</gene>
<dbReference type="EMBL" id="CP051206">
    <property type="protein sequence ID" value="QJB45544.1"/>
    <property type="molecule type" value="Genomic_DNA"/>
</dbReference>
<evidence type="ECO:0000313" key="1">
    <source>
        <dbReference type="EMBL" id="QJB45544.1"/>
    </source>
</evidence>
<reference evidence="1 2" key="1">
    <citation type="submission" date="2020-04" db="EMBL/GenBank/DDBJ databases">
        <title>Genome-Wide Identification of 5-Methylcytosine Sites in Bacterial Genomes By High-Throughput Sequencing of MspJI Restriction Fragments.</title>
        <authorList>
            <person name="Wu V."/>
        </authorList>
    </citation>
    <scope>NUCLEOTIDE SEQUENCE [LARGE SCALE GENOMIC DNA]</scope>
    <source>
        <strain evidence="1 2">CCAP 1403/13f</strain>
    </source>
</reference>
<reference evidence="1 2" key="2">
    <citation type="submission" date="2020-04" db="EMBL/GenBank/DDBJ databases">
        <authorList>
            <person name="Fomenkov A."/>
            <person name="Anton B.P."/>
            <person name="Roberts R.J."/>
        </authorList>
    </citation>
    <scope>NUCLEOTIDE SEQUENCE [LARGE SCALE GENOMIC DNA]</scope>
    <source>
        <strain evidence="1 2">CCAP 1403/13f</strain>
    </source>
</reference>
<dbReference type="Proteomes" id="UP000502433">
    <property type="component" value="Chromosome"/>
</dbReference>
<name>A0A6H2C3G5_DOLFA</name>
<dbReference type="AlphaFoldDB" id="A0A6H2C3G5"/>
<sequence>MMIVDSFKQASQKAENFAQKKQLREAVITAETLLSNHPHSQINTWANKILTVLSKEISRA</sequence>
<organism evidence="1 2">
    <name type="scientific">Dolichospermum flos-aquae CCAP 1403/13F</name>
    <dbReference type="NCBI Taxonomy" id="315271"/>
    <lineage>
        <taxon>Bacteria</taxon>
        <taxon>Bacillati</taxon>
        <taxon>Cyanobacteriota</taxon>
        <taxon>Cyanophyceae</taxon>
        <taxon>Nostocales</taxon>
        <taxon>Aphanizomenonaceae</taxon>
        <taxon>Dolichospermum</taxon>
    </lineage>
</organism>